<proteinExistence type="inferred from homology"/>
<gene>
    <name evidence="7" type="ORF">AXG55_05915</name>
</gene>
<reference evidence="7 8" key="1">
    <citation type="submission" date="2016-10" db="EMBL/GenBank/DDBJ databases">
        <title>Silvanigrella aquatica sp. nov., isolated from a freshwater lake located in the Black Forest, Germany, description of Silvanigrellaceae fam. nov., Silvanigrellales ord. nov., reclassification of the order Bdellovibrionales in the class Oligoflexia, reclassification of the families Bacteriovoracaceae and Halobacteriovoraceae in the new order Bacteriovoracales ord. nov., and reclassification of the family Pseudobacteriovoracaceae in the order Oligoflexiales.</title>
        <authorList>
            <person name="Hahn M.W."/>
            <person name="Schmidt J."/>
            <person name="Koll U."/>
            <person name="Rohde M."/>
            <person name="Verbag S."/>
            <person name="Pitt A."/>
            <person name="Nakai R."/>
            <person name="Naganuma T."/>
            <person name="Lang E."/>
        </authorList>
    </citation>
    <scope>NUCLEOTIDE SEQUENCE [LARGE SCALE GENOMIC DNA]</scope>
    <source>
        <strain evidence="7 8">MWH-Nonnen-W8red</strain>
    </source>
</reference>
<protein>
    <recommendedName>
        <fullName evidence="6">Glucose-6-phosphate isomerase</fullName>
        <ecNumber evidence="6">5.3.1.9</ecNumber>
    </recommendedName>
</protein>
<comment type="similarity">
    <text evidence="1 6">Belongs to the GPI family.</text>
</comment>
<dbReference type="GO" id="GO:0051156">
    <property type="term" value="P:glucose 6-phosphate metabolic process"/>
    <property type="evidence" value="ECO:0007669"/>
    <property type="project" value="TreeGrafter"/>
</dbReference>
<evidence type="ECO:0000313" key="7">
    <source>
        <dbReference type="EMBL" id="APJ03464.1"/>
    </source>
</evidence>
<dbReference type="PROSITE" id="PS51463">
    <property type="entry name" value="P_GLUCOSE_ISOMERASE_3"/>
    <property type="match status" value="1"/>
</dbReference>
<dbReference type="GO" id="GO:0006094">
    <property type="term" value="P:gluconeogenesis"/>
    <property type="evidence" value="ECO:0007669"/>
    <property type="project" value="UniProtKB-KW"/>
</dbReference>
<keyword evidence="3" id="KW-0963">Cytoplasm</keyword>
<keyword evidence="8" id="KW-1185">Reference proteome</keyword>
<comment type="pathway">
    <text evidence="6">Carbohydrate degradation; glycolysis; D-glyceraldehyde 3-phosphate and glycerone phosphate from D-glucose: step 2/4.</text>
</comment>
<dbReference type="GO" id="GO:0004347">
    <property type="term" value="F:glucose-6-phosphate isomerase activity"/>
    <property type="evidence" value="ECO:0007669"/>
    <property type="project" value="UniProtKB-EC"/>
</dbReference>
<dbReference type="Proteomes" id="UP000184731">
    <property type="component" value="Chromosome"/>
</dbReference>
<dbReference type="InterPro" id="IPR035482">
    <property type="entry name" value="SIS_PGI_2"/>
</dbReference>
<evidence type="ECO:0000256" key="1">
    <source>
        <dbReference type="ARBA" id="ARBA00006604"/>
    </source>
</evidence>
<comment type="catalytic activity">
    <reaction evidence="6">
        <text>alpha-D-glucose 6-phosphate = beta-D-fructose 6-phosphate</text>
        <dbReference type="Rhea" id="RHEA:11816"/>
        <dbReference type="ChEBI" id="CHEBI:57634"/>
        <dbReference type="ChEBI" id="CHEBI:58225"/>
        <dbReference type="EC" id="5.3.1.9"/>
    </reaction>
</comment>
<dbReference type="InterPro" id="IPR035476">
    <property type="entry name" value="SIS_PGI_1"/>
</dbReference>
<dbReference type="OrthoDB" id="5292300at2"/>
<dbReference type="GO" id="GO:0006096">
    <property type="term" value="P:glycolytic process"/>
    <property type="evidence" value="ECO:0007669"/>
    <property type="project" value="UniProtKB-UniPathway"/>
</dbReference>
<dbReference type="GO" id="GO:0005829">
    <property type="term" value="C:cytosol"/>
    <property type="evidence" value="ECO:0007669"/>
    <property type="project" value="TreeGrafter"/>
</dbReference>
<dbReference type="InterPro" id="IPR046348">
    <property type="entry name" value="SIS_dom_sf"/>
</dbReference>
<dbReference type="PANTHER" id="PTHR11469:SF1">
    <property type="entry name" value="GLUCOSE-6-PHOSPHATE ISOMERASE"/>
    <property type="match status" value="1"/>
</dbReference>
<dbReference type="Gene3D" id="3.40.50.10490">
    <property type="entry name" value="Glucose-6-phosphate isomerase like protein, domain 1"/>
    <property type="match status" value="2"/>
</dbReference>
<dbReference type="RefSeq" id="WP_148697199.1">
    <property type="nucleotide sequence ID" value="NZ_CP017834.1"/>
</dbReference>
<dbReference type="InterPro" id="IPR001672">
    <property type="entry name" value="G6P_Isomerase"/>
</dbReference>
<dbReference type="CDD" id="cd05016">
    <property type="entry name" value="SIS_PGI_2"/>
    <property type="match status" value="1"/>
</dbReference>
<evidence type="ECO:0000256" key="4">
    <source>
        <dbReference type="ARBA" id="ARBA00023152"/>
    </source>
</evidence>
<keyword evidence="2 6" id="KW-0312">Gluconeogenesis</keyword>
<evidence type="ECO:0000256" key="5">
    <source>
        <dbReference type="ARBA" id="ARBA00023235"/>
    </source>
</evidence>
<dbReference type="GO" id="GO:0048029">
    <property type="term" value="F:monosaccharide binding"/>
    <property type="evidence" value="ECO:0007669"/>
    <property type="project" value="TreeGrafter"/>
</dbReference>
<dbReference type="UniPathway" id="UPA00109">
    <property type="reaction ID" value="UER00181"/>
</dbReference>
<dbReference type="SUPFAM" id="SSF53697">
    <property type="entry name" value="SIS domain"/>
    <property type="match status" value="1"/>
</dbReference>
<evidence type="ECO:0000313" key="8">
    <source>
        <dbReference type="Proteomes" id="UP000184731"/>
    </source>
</evidence>
<name>A0A1L4CZS4_9BACT</name>
<sequence>MSQEKRLVLDWTKVHDVFPIEKHLSQETNHLLAAKKALISGKGKSPEFTGWVDYVKEESPIQLNAIKQTVETICSHSDAVVVVGIGGSLLGTKAVYEALTHSYALINQETFHRRPVLFWAGHHIALDELAELLDALDSYTPSLIVVSKSGGTTEPALAFRVLKQYLDDRFGADEAAHRIFAITDPSDGTLLKIAKENNYPYFPIPKNVGGRYSIFTPVGLLPLAIAGINVTEFVTGAQQAFEDCTSDKNHSLETNPALCYAGIRNILYANKFKIESLCTWTPKARGIAEWWKQLFGESDGKENTGLFPTSANFTTDLHSLGQYFQDGERHIFATHIRIIDEYSLLKGSLKRKIKIPHSTLNDGFDFLTGHDLSYVQNEAQQGTFLAHSDGKVPTLIWEVPELNAWWLGYWMYVNMLACGIGGYARGINPFDQPGVEDYKNNMFALMGKPGYADKAAQIRGRLNTGNRLRSLGLTSK</sequence>
<dbReference type="GO" id="GO:0097367">
    <property type="term" value="F:carbohydrate derivative binding"/>
    <property type="evidence" value="ECO:0007669"/>
    <property type="project" value="InterPro"/>
</dbReference>
<evidence type="ECO:0000256" key="2">
    <source>
        <dbReference type="ARBA" id="ARBA00022432"/>
    </source>
</evidence>
<dbReference type="AlphaFoldDB" id="A0A1L4CZS4"/>
<dbReference type="PRINTS" id="PR00662">
    <property type="entry name" value="G6PISOMERASE"/>
</dbReference>
<dbReference type="EMBL" id="CP017834">
    <property type="protein sequence ID" value="APJ03464.1"/>
    <property type="molecule type" value="Genomic_DNA"/>
</dbReference>
<organism evidence="7 8">
    <name type="scientific">Silvanigrella aquatica</name>
    <dbReference type="NCBI Taxonomy" id="1915309"/>
    <lineage>
        <taxon>Bacteria</taxon>
        <taxon>Pseudomonadati</taxon>
        <taxon>Bdellovibrionota</taxon>
        <taxon>Oligoflexia</taxon>
        <taxon>Silvanigrellales</taxon>
        <taxon>Silvanigrellaceae</taxon>
        <taxon>Silvanigrella</taxon>
    </lineage>
</organism>
<keyword evidence="5 6" id="KW-0413">Isomerase</keyword>
<evidence type="ECO:0000256" key="6">
    <source>
        <dbReference type="RuleBase" id="RU000612"/>
    </source>
</evidence>
<accession>A0A1L4CZS4</accession>
<dbReference type="PANTHER" id="PTHR11469">
    <property type="entry name" value="GLUCOSE-6-PHOSPHATE ISOMERASE"/>
    <property type="match status" value="1"/>
</dbReference>
<dbReference type="FunFam" id="3.40.50.10490:FF:000016">
    <property type="entry name" value="Glucose-6-phosphate isomerase"/>
    <property type="match status" value="1"/>
</dbReference>
<keyword evidence="4 6" id="KW-0324">Glycolysis</keyword>
<evidence type="ECO:0000256" key="3">
    <source>
        <dbReference type="ARBA" id="ARBA00022490"/>
    </source>
</evidence>
<dbReference type="NCBIfam" id="NF010697">
    <property type="entry name" value="PRK14097.1"/>
    <property type="match status" value="1"/>
</dbReference>
<dbReference type="STRING" id="1915309.AXG55_05915"/>
<dbReference type="CDD" id="cd05015">
    <property type="entry name" value="SIS_PGI_1"/>
    <property type="match status" value="1"/>
</dbReference>
<dbReference type="Pfam" id="PF00342">
    <property type="entry name" value="PGI"/>
    <property type="match status" value="1"/>
</dbReference>
<dbReference type="KEGG" id="saqi:AXG55_05915"/>
<dbReference type="EC" id="5.3.1.9" evidence="6"/>